<evidence type="ECO:0000256" key="1">
    <source>
        <dbReference type="ARBA" id="ARBA00022603"/>
    </source>
</evidence>
<dbReference type="AlphaFoldDB" id="A0A401GFG8"/>
<feature type="domain" description="O-methyltransferase dimerisation" evidence="5">
    <location>
        <begin position="80"/>
        <end position="157"/>
    </location>
</feature>
<proteinExistence type="predicted"/>
<evidence type="ECO:0000256" key="2">
    <source>
        <dbReference type="ARBA" id="ARBA00022679"/>
    </source>
</evidence>
<dbReference type="GeneID" id="38777845"/>
<comment type="caution">
    <text evidence="6">The sequence shown here is derived from an EMBL/GenBank/DDBJ whole genome shotgun (WGS) entry which is preliminary data.</text>
</comment>
<dbReference type="SUPFAM" id="SSF53335">
    <property type="entry name" value="S-adenosyl-L-methionine-dependent methyltransferases"/>
    <property type="match status" value="1"/>
</dbReference>
<keyword evidence="2 6" id="KW-0808">Transferase</keyword>
<dbReference type="InParanoid" id="A0A401GFG8"/>
<keyword evidence="3" id="KW-0949">S-adenosyl-L-methionine</keyword>
<protein>
    <submittedName>
        <fullName evidence="6">O-methyltransferase gedA</fullName>
    </submittedName>
</protein>
<dbReference type="Gene3D" id="1.10.10.10">
    <property type="entry name" value="Winged helix-like DNA-binding domain superfamily/Winged helix DNA-binding domain"/>
    <property type="match status" value="1"/>
</dbReference>
<dbReference type="Proteomes" id="UP000287166">
    <property type="component" value="Unassembled WGS sequence"/>
</dbReference>
<dbReference type="Pfam" id="PF08100">
    <property type="entry name" value="Dimerisation"/>
    <property type="match status" value="1"/>
</dbReference>
<dbReference type="InterPro" id="IPR001077">
    <property type="entry name" value="COMT_C"/>
</dbReference>
<dbReference type="Gene3D" id="3.40.50.150">
    <property type="entry name" value="Vaccinia Virus protein VP39"/>
    <property type="match status" value="1"/>
</dbReference>
<dbReference type="InterPro" id="IPR029063">
    <property type="entry name" value="SAM-dependent_MTases_sf"/>
</dbReference>
<dbReference type="GO" id="GO:0046983">
    <property type="term" value="F:protein dimerization activity"/>
    <property type="evidence" value="ECO:0007669"/>
    <property type="project" value="InterPro"/>
</dbReference>
<evidence type="ECO:0000259" key="4">
    <source>
        <dbReference type="Pfam" id="PF00891"/>
    </source>
</evidence>
<dbReference type="RefSeq" id="XP_027611841.1">
    <property type="nucleotide sequence ID" value="XM_027756040.1"/>
</dbReference>
<dbReference type="OrthoDB" id="1606438at2759"/>
<name>A0A401GFG8_9APHY</name>
<dbReference type="GO" id="GO:0032259">
    <property type="term" value="P:methylation"/>
    <property type="evidence" value="ECO:0007669"/>
    <property type="project" value="UniProtKB-KW"/>
</dbReference>
<evidence type="ECO:0000313" key="6">
    <source>
        <dbReference type="EMBL" id="GBE80928.1"/>
    </source>
</evidence>
<dbReference type="InterPro" id="IPR012967">
    <property type="entry name" value="COMT_dimerisation"/>
</dbReference>
<dbReference type="PANTHER" id="PTHR43712">
    <property type="entry name" value="PUTATIVE (AFU_ORTHOLOGUE AFUA_4G14580)-RELATED"/>
    <property type="match status" value="1"/>
</dbReference>
<gene>
    <name evidence="6" type="ORF">SCP_0306500</name>
</gene>
<feature type="domain" description="O-methyltransferase C-terminal" evidence="4">
    <location>
        <begin position="260"/>
        <end position="428"/>
    </location>
</feature>
<dbReference type="PROSITE" id="PS51683">
    <property type="entry name" value="SAM_OMT_II"/>
    <property type="match status" value="1"/>
</dbReference>
<dbReference type="InterPro" id="IPR036388">
    <property type="entry name" value="WH-like_DNA-bd_sf"/>
</dbReference>
<dbReference type="GO" id="GO:0008171">
    <property type="term" value="F:O-methyltransferase activity"/>
    <property type="evidence" value="ECO:0007669"/>
    <property type="project" value="InterPro"/>
</dbReference>
<accession>A0A401GFG8</accession>
<evidence type="ECO:0000256" key="3">
    <source>
        <dbReference type="ARBA" id="ARBA00022691"/>
    </source>
</evidence>
<evidence type="ECO:0000259" key="5">
    <source>
        <dbReference type="Pfam" id="PF08100"/>
    </source>
</evidence>
<dbReference type="PANTHER" id="PTHR43712:SF2">
    <property type="entry name" value="O-METHYLTRANSFERASE CICE"/>
    <property type="match status" value="1"/>
</dbReference>
<organism evidence="6 7">
    <name type="scientific">Sparassis crispa</name>
    <dbReference type="NCBI Taxonomy" id="139825"/>
    <lineage>
        <taxon>Eukaryota</taxon>
        <taxon>Fungi</taxon>
        <taxon>Dikarya</taxon>
        <taxon>Basidiomycota</taxon>
        <taxon>Agaricomycotina</taxon>
        <taxon>Agaricomycetes</taxon>
        <taxon>Polyporales</taxon>
        <taxon>Sparassidaceae</taxon>
        <taxon>Sparassis</taxon>
    </lineage>
</organism>
<dbReference type="EMBL" id="BFAD01000003">
    <property type="protein sequence ID" value="GBE80928.1"/>
    <property type="molecule type" value="Genomic_DNA"/>
</dbReference>
<dbReference type="SUPFAM" id="SSF46785">
    <property type="entry name" value="Winged helix' DNA-binding domain"/>
    <property type="match status" value="1"/>
</dbReference>
<dbReference type="Pfam" id="PF00891">
    <property type="entry name" value="Methyltransf_2"/>
    <property type="match status" value="1"/>
</dbReference>
<keyword evidence="1 6" id="KW-0489">Methyltransferase</keyword>
<reference evidence="6 7" key="1">
    <citation type="journal article" date="2018" name="Sci. Rep.">
        <title>Genome sequence of the cauliflower mushroom Sparassis crispa (Hanabiratake) and its association with beneficial usage.</title>
        <authorList>
            <person name="Kiyama R."/>
            <person name="Furutani Y."/>
            <person name="Kawaguchi K."/>
            <person name="Nakanishi T."/>
        </authorList>
    </citation>
    <scope>NUCLEOTIDE SEQUENCE [LARGE SCALE GENOMIC DNA]</scope>
</reference>
<dbReference type="InterPro" id="IPR036390">
    <property type="entry name" value="WH_DNA-bd_sf"/>
</dbReference>
<sequence length="452" mass="49953">MAPSPRTEKLLALVDLVANAAQIVAEEWEKEEDAASVKGYQGTPLPTVELYNAQRTIISACGSFTELVHAPQSRLLEVAAEYFEARALHIATEQRVADHLSKVDRTVGMSVFELSKIIGIIPQKLSRVMRTLCSTHIFAEVQEGRFANNSVSECLVNNEPLRAYIVSLAWDIYTASDKLPEVLTDPIKGASNSVTCTAFQEALGTKLARWDWLEEGLGQPDGTVKPRPALEIFGLAMLGGGRVLGTPLYYDFPWESLSSATIVDVGGGVGGMSIDLCKRYPPLSFVVQDRAPVIEQAKTVWQREQPDALESGRVKLMPHNFFIENPVKGADIYLLRYILHDWEDDRCVDILASLRTALGPHSRILIADQVMNTTLGCPELPSAPYPLLANYGVFTRFAHERDLDMMTIINGAERTPAEFRVLAERAGLEVSRIWECRGIVSITEMRLPAASQ</sequence>
<keyword evidence="7" id="KW-1185">Reference proteome</keyword>
<evidence type="ECO:0000313" key="7">
    <source>
        <dbReference type="Proteomes" id="UP000287166"/>
    </source>
</evidence>
<dbReference type="InterPro" id="IPR016461">
    <property type="entry name" value="COMT-like"/>
</dbReference>